<dbReference type="HOGENOM" id="CLU_046065_1_1_1"/>
<dbReference type="SMART" id="SM00151">
    <property type="entry name" value="SWIB"/>
    <property type="match status" value="1"/>
</dbReference>
<dbReference type="Proteomes" id="UP000054018">
    <property type="component" value="Unassembled WGS sequence"/>
</dbReference>
<evidence type="ECO:0000256" key="1">
    <source>
        <dbReference type="SAM" id="MobiDB-lite"/>
    </source>
</evidence>
<dbReference type="CDD" id="cd10567">
    <property type="entry name" value="SWIB-MDM2_like"/>
    <property type="match status" value="1"/>
</dbReference>
<dbReference type="SUPFAM" id="SSF47592">
    <property type="entry name" value="SWIB/MDM2 domain"/>
    <property type="match status" value="1"/>
</dbReference>
<evidence type="ECO:0000313" key="4">
    <source>
        <dbReference type="Proteomes" id="UP000054018"/>
    </source>
</evidence>
<reference evidence="4" key="2">
    <citation type="submission" date="2015-01" db="EMBL/GenBank/DDBJ databases">
        <title>Evolutionary Origins and Diversification of the Mycorrhizal Mutualists.</title>
        <authorList>
            <consortium name="DOE Joint Genome Institute"/>
            <consortium name="Mycorrhizal Genomics Consortium"/>
            <person name="Kohler A."/>
            <person name="Kuo A."/>
            <person name="Nagy L.G."/>
            <person name="Floudas D."/>
            <person name="Copeland A."/>
            <person name="Barry K.W."/>
            <person name="Cichocki N."/>
            <person name="Veneault-Fourrey C."/>
            <person name="LaButti K."/>
            <person name="Lindquist E.A."/>
            <person name="Lipzen A."/>
            <person name="Lundell T."/>
            <person name="Morin E."/>
            <person name="Murat C."/>
            <person name="Riley R."/>
            <person name="Ohm R."/>
            <person name="Sun H."/>
            <person name="Tunlid A."/>
            <person name="Henrissat B."/>
            <person name="Grigoriev I.V."/>
            <person name="Hibbett D.S."/>
            <person name="Martin F."/>
        </authorList>
    </citation>
    <scope>NUCLEOTIDE SEQUENCE [LARGE SCALE GENOMIC DNA]</scope>
    <source>
        <strain evidence="4">441</strain>
    </source>
</reference>
<dbReference type="Pfam" id="PF02201">
    <property type="entry name" value="SWIB"/>
    <property type="match status" value="1"/>
</dbReference>
<evidence type="ECO:0000259" key="2">
    <source>
        <dbReference type="PROSITE" id="PS51925"/>
    </source>
</evidence>
<dbReference type="InterPro" id="IPR019835">
    <property type="entry name" value="SWIB_domain"/>
</dbReference>
<dbReference type="Gene3D" id="1.10.245.10">
    <property type="entry name" value="SWIB/MDM2 domain"/>
    <property type="match status" value="1"/>
</dbReference>
<proteinExistence type="predicted"/>
<organism evidence="3 4">
    <name type="scientific">Pisolithus microcarpus 441</name>
    <dbReference type="NCBI Taxonomy" id="765257"/>
    <lineage>
        <taxon>Eukaryota</taxon>
        <taxon>Fungi</taxon>
        <taxon>Dikarya</taxon>
        <taxon>Basidiomycota</taxon>
        <taxon>Agaricomycotina</taxon>
        <taxon>Agaricomycetes</taxon>
        <taxon>Agaricomycetidae</taxon>
        <taxon>Boletales</taxon>
        <taxon>Sclerodermatineae</taxon>
        <taxon>Pisolithaceae</taxon>
        <taxon>Pisolithus</taxon>
    </lineage>
</organism>
<dbReference type="EMBL" id="KN833740">
    <property type="protein sequence ID" value="KIK22342.1"/>
    <property type="molecule type" value="Genomic_DNA"/>
</dbReference>
<dbReference type="OrthoDB" id="10251073at2759"/>
<accession>A0A0C9ZIK4</accession>
<evidence type="ECO:0000313" key="3">
    <source>
        <dbReference type="EMBL" id="KIK22342.1"/>
    </source>
</evidence>
<keyword evidence="4" id="KW-1185">Reference proteome</keyword>
<feature type="compositionally biased region" description="Basic and acidic residues" evidence="1">
    <location>
        <begin position="119"/>
        <end position="133"/>
    </location>
</feature>
<reference evidence="3 4" key="1">
    <citation type="submission" date="2014-04" db="EMBL/GenBank/DDBJ databases">
        <authorList>
            <consortium name="DOE Joint Genome Institute"/>
            <person name="Kuo A."/>
            <person name="Kohler A."/>
            <person name="Costa M.D."/>
            <person name="Nagy L.G."/>
            <person name="Floudas D."/>
            <person name="Copeland A."/>
            <person name="Barry K.W."/>
            <person name="Cichocki N."/>
            <person name="Veneault-Fourrey C."/>
            <person name="LaButti K."/>
            <person name="Lindquist E.A."/>
            <person name="Lipzen A."/>
            <person name="Lundell T."/>
            <person name="Morin E."/>
            <person name="Murat C."/>
            <person name="Sun H."/>
            <person name="Tunlid A."/>
            <person name="Henrissat B."/>
            <person name="Grigoriev I.V."/>
            <person name="Hibbett D.S."/>
            <person name="Martin F."/>
            <person name="Nordberg H.P."/>
            <person name="Cantor M.N."/>
            <person name="Hua S.X."/>
        </authorList>
    </citation>
    <scope>NUCLEOTIDE SEQUENCE [LARGE SCALE GENOMIC DNA]</scope>
    <source>
        <strain evidence="3 4">441</strain>
    </source>
</reference>
<name>A0A0C9ZIK4_9AGAM</name>
<feature type="domain" description="DM2" evidence="2">
    <location>
        <begin position="184"/>
        <end position="261"/>
    </location>
</feature>
<dbReference type="InterPro" id="IPR003121">
    <property type="entry name" value="SWIB_MDM2_domain"/>
</dbReference>
<protein>
    <submittedName>
        <fullName evidence="3">Unplaced genomic scaffold scaffold_56, whole genome shotgun sequence</fullName>
    </submittedName>
</protein>
<dbReference type="PROSITE" id="PS51925">
    <property type="entry name" value="SWIB_MDM2"/>
    <property type="match status" value="1"/>
</dbReference>
<dbReference type="AlphaFoldDB" id="A0A0C9ZIK4"/>
<dbReference type="InterPro" id="IPR036885">
    <property type="entry name" value="SWIB_MDM2_dom_sf"/>
</dbReference>
<dbReference type="STRING" id="765257.A0A0C9ZIK4"/>
<sequence length="262" mass="29037">MAFDLNALKEPVTRILSAPGVDLTTISAKSVRKQLATDPSLGLTSEELKARRPEVDKLIADIYATVSRASTNGINESKRKRDDQEGEEDSIVADAQAEASEAGGDTEEEPKPVVKKAKKAVERSDAELARKLSSEINGRSRRTSASPRKTKRRTMKSSETVDSEDDGNDDEGKKKKRSGGAKGGFAKQYTLSQPLSVVIGEEKLSRPQVVKKLWEYIREHELQNPSNKKEIMCDDALRAVFAVDKIDMFRMNKVLGQHLHEE</sequence>
<gene>
    <name evidence="3" type="ORF">PISMIDRAFT_505499</name>
</gene>
<dbReference type="PANTHER" id="PTHR13844">
    <property type="entry name" value="SWI/SNF-RELATED MATRIX-ASSOCIATED ACTIN-DEPENDENT REGULATOR OF CHROMATIN SUBFAMILY D"/>
    <property type="match status" value="1"/>
</dbReference>
<feature type="region of interest" description="Disordered" evidence="1">
    <location>
        <begin position="69"/>
        <end position="187"/>
    </location>
</feature>